<organism evidence="2 3">
    <name type="scientific">Bartonella silvatica</name>
    <dbReference type="NCBI Taxonomy" id="357760"/>
    <lineage>
        <taxon>Bacteria</taxon>
        <taxon>Pseudomonadati</taxon>
        <taxon>Pseudomonadota</taxon>
        <taxon>Alphaproteobacteria</taxon>
        <taxon>Hyphomicrobiales</taxon>
        <taxon>Bartonellaceae</taxon>
        <taxon>Bartonella</taxon>
    </lineage>
</organism>
<name>A0ABV2HIQ4_9HYPH</name>
<evidence type="ECO:0000256" key="1">
    <source>
        <dbReference type="SAM" id="MobiDB-lite"/>
    </source>
</evidence>
<feature type="compositionally biased region" description="Acidic residues" evidence="1">
    <location>
        <begin position="984"/>
        <end position="995"/>
    </location>
</feature>
<comment type="caution">
    <text evidence="2">The sequence shown here is derived from an EMBL/GenBank/DDBJ whole genome shotgun (WGS) entry which is preliminary data.</text>
</comment>
<feature type="region of interest" description="Disordered" evidence="1">
    <location>
        <begin position="114"/>
        <end position="207"/>
    </location>
</feature>
<keyword evidence="3" id="KW-1185">Reference proteome</keyword>
<sequence>MINVFKNRTRLYALTTSALFFLQAVDVSYSNGLEFSNDLNFSNGLDDNGESFDNLLLSQGRRGSGVGVNGRYDNDLYSQNGYGANSLYNGVHIHGGSYGTREISNVISTRVPPRGVHVPAGGSGGYDFLQGKAAGETSPSRNLQSFNVGTEQRADSSVVQGAGEVRSQGVSDSRSLRTGGKVRSSDGTSQDARVTGDQGASGRNREDDHLNSIEFLSGMPADVSDSVCKVGDDQGKHFNNYNLQHRPIVCSGGVYTAKKSLIKVGKYDENPVSTKGGEGNKRTDIKLEKMSLWGKRPSSSDDFESPIQYLLGSAGTEKVSDSAGKGSAVFATNIGSRVRLDESSIKTFAIGLHADHGGWITMKGGKIKNVDIGAFANNFSSIFLGDVEVDVGNYKTTSEDDSLKVGLFANNHSGIMMKSGSIAFPRAGGIGVVSSNGSAVNLNGVKVKINNSKGENNAASFVFLSDMGGFISFEKGHLDIHNVPLFWIRDEVTGLAKNNNISSLAGVPIPEPSNAISSTLTSSLNSGFHVSGNIPFVDTTPLIYQENGEHSLGAYIKAHETYGAYQAYQAKNEAFDDVVSTISLILKEDSSFSKDSLGVSASIRSSEIKLNGDTYGIFFDKKEAEGEEIKRSLEDKSGSRTVLLKNSNFKVPNGVAIFGLGLSGSVLLKEKSALAGKVLLEAEASSNMSVFAYDSLIEGSARVDENSNAKFFLQGSEWHLAKNKSQRLLSPSCLDSCISYISLKDSNIWFMTQISQDRNSQGENKVNHEYTTLRIGKGSGVVFSTQGYSKVHFNVNLDNNGVNNKQLSDRFLIHGNVDGKTKVSVHDTSDNSKKQEGGALYSVSLIQVFGEAERDSFTLEGGYVTRKGAPYKYVLRGYGPSIPAKMDYFDRTLVKNSKDVWDFRLESESIPYESDWSVLKIPVSTVSAPKGTETSVTSDPSSVTDSDISTPSENSVLPSSTGSVSLARADLSEDSLQILKEEDYGNDEEAQTPDV</sequence>
<feature type="compositionally biased region" description="Polar residues" evidence="1">
    <location>
        <begin position="953"/>
        <end position="964"/>
    </location>
</feature>
<dbReference type="EMBL" id="JBEPLI010000030">
    <property type="protein sequence ID" value="MET3590438.1"/>
    <property type="molecule type" value="Genomic_DNA"/>
</dbReference>
<evidence type="ECO:0008006" key="4">
    <source>
        <dbReference type="Google" id="ProtNLM"/>
    </source>
</evidence>
<dbReference type="Proteomes" id="UP001549086">
    <property type="component" value="Unassembled WGS sequence"/>
</dbReference>
<protein>
    <recommendedName>
        <fullName evidence="4">Autotransporter outer membrane beta-barrel domain-containing protein</fullName>
    </recommendedName>
</protein>
<feature type="compositionally biased region" description="Polar residues" evidence="1">
    <location>
        <begin position="137"/>
        <end position="159"/>
    </location>
</feature>
<feature type="region of interest" description="Disordered" evidence="1">
    <location>
        <begin position="928"/>
        <end position="968"/>
    </location>
</feature>
<dbReference type="RefSeq" id="WP_354190768.1">
    <property type="nucleotide sequence ID" value="NZ_JBEPLI010000030.1"/>
</dbReference>
<feature type="region of interest" description="Disordered" evidence="1">
    <location>
        <begin position="976"/>
        <end position="995"/>
    </location>
</feature>
<dbReference type="Gene3D" id="2.160.20.20">
    <property type="match status" value="1"/>
</dbReference>
<reference evidence="2 3" key="1">
    <citation type="submission" date="2024-06" db="EMBL/GenBank/DDBJ databases">
        <title>Genomic Encyclopedia of Type Strains, Phase IV (KMG-IV): sequencing the most valuable type-strain genomes for metagenomic binning, comparative biology and taxonomic classification.</title>
        <authorList>
            <person name="Goeker M."/>
        </authorList>
    </citation>
    <scope>NUCLEOTIDE SEQUENCE [LARGE SCALE GENOMIC DNA]</scope>
    <source>
        <strain evidence="2 3">DSM 23649</strain>
    </source>
</reference>
<evidence type="ECO:0000313" key="2">
    <source>
        <dbReference type="EMBL" id="MET3590438.1"/>
    </source>
</evidence>
<proteinExistence type="predicted"/>
<gene>
    <name evidence="2" type="ORF">ABID23_001548</name>
</gene>
<evidence type="ECO:0000313" key="3">
    <source>
        <dbReference type="Proteomes" id="UP001549086"/>
    </source>
</evidence>
<accession>A0ABV2HIQ4</accession>
<feature type="compositionally biased region" description="Low complexity" evidence="1">
    <location>
        <begin position="934"/>
        <end position="952"/>
    </location>
</feature>
<dbReference type="InterPro" id="IPR012332">
    <property type="entry name" value="Autotransporter_pectin_lyase_C"/>
</dbReference>